<dbReference type="Gramene" id="KCW80978">
    <property type="protein sequence ID" value="KCW80978"/>
    <property type="gene ID" value="EUGRSUZ_C02344"/>
</dbReference>
<accession>A0A059CRA0</accession>
<organism evidence="1">
    <name type="scientific">Eucalyptus grandis</name>
    <name type="common">Flooded gum</name>
    <dbReference type="NCBI Taxonomy" id="71139"/>
    <lineage>
        <taxon>Eukaryota</taxon>
        <taxon>Viridiplantae</taxon>
        <taxon>Streptophyta</taxon>
        <taxon>Embryophyta</taxon>
        <taxon>Tracheophyta</taxon>
        <taxon>Spermatophyta</taxon>
        <taxon>Magnoliopsida</taxon>
        <taxon>eudicotyledons</taxon>
        <taxon>Gunneridae</taxon>
        <taxon>Pentapetalae</taxon>
        <taxon>rosids</taxon>
        <taxon>malvids</taxon>
        <taxon>Myrtales</taxon>
        <taxon>Myrtaceae</taxon>
        <taxon>Myrtoideae</taxon>
        <taxon>Eucalypteae</taxon>
        <taxon>Eucalyptus</taxon>
    </lineage>
</organism>
<gene>
    <name evidence="1" type="ORF">EUGRSUZ_C02344</name>
</gene>
<dbReference type="AlphaFoldDB" id="A0A059CRA0"/>
<sequence length="81" mass="9903">MGWLLGLQLKWTKLTRASKLDCWALKFRWASWAEQESPKELLLRWITWAVAGRNRGNWQRKRERRRGGLLRSLIRQWLKKQ</sequence>
<name>A0A059CRA0_EUCGR</name>
<dbReference type="EMBL" id="KK198755">
    <property type="protein sequence ID" value="KCW80978.1"/>
    <property type="molecule type" value="Genomic_DNA"/>
</dbReference>
<reference evidence="1" key="1">
    <citation type="submission" date="2013-07" db="EMBL/GenBank/DDBJ databases">
        <title>The genome of Eucalyptus grandis.</title>
        <authorList>
            <person name="Schmutz J."/>
            <person name="Hayes R."/>
            <person name="Myburg A."/>
            <person name="Tuskan G."/>
            <person name="Grattapaglia D."/>
            <person name="Rokhsar D.S."/>
        </authorList>
    </citation>
    <scope>NUCLEOTIDE SEQUENCE</scope>
    <source>
        <tissue evidence="1">Leaf extractions</tissue>
    </source>
</reference>
<proteinExistence type="predicted"/>
<evidence type="ECO:0000313" key="1">
    <source>
        <dbReference type="EMBL" id="KCW80978.1"/>
    </source>
</evidence>
<protein>
    <submittedName>
        <fullName evidence="1">Uncharacterized protein</fullName>
    </submittedName>
</protein>
<dbReference type="InParanoid" id="A0A059CRA0"/>